<keyword evidence="5 11" id="KW-0547">Nucleotide-binding</keyword>
<dbReference type="InterPro" id="IPR013509">
    <property type="entry name" value="RNR_lsu_N"/>
</dbReference>
<evidence type="ECO:0000256" key="8">
    <source>
        <dbReference type="ARBA" id="ARBA00023157"/>
    </source>
</evidence>
<comment type="similarity">
    <text evidence="2 11">Belongs to the ribonucleoside diphosphate reductase class-2 family.</text>
</comment>
<keyword evidence="8" id="KW-1015">Disulfide bond</keyword>
<dbReference type="NCBIfam" id="TIGR02504">
    <property type="entry name" value="NrdJ_Z"/>
    <property type="match status" value="1"/>
</dbReference>
<comment type="cofactor">
    <cofactor evidence="1 11">
        <name>adenosylcob(III)alamin</name>
        <dbReference type="ChEBI" id="CHEBI:18408"/>
    </cofactor>
</comment>
<dbReference type="EMBL" id="PNYB01000005">
    <property type="protein sequence ID" value="PMS26163.1"/>
    <property type="molecule type" value="Genomic_DNA"/>
</dbReference>
<evidence type="ECO:0000256" key="5">
    <source>
        <dbReference type="ARBA" id="ARBA00022741"/>
    </source>
</evidence>
<comment type="caution">
    <text evidence="14">The sequence shown here is derived from an EMBL/GenBank/DDBJ whole genome shotgun (WGS) entry which is preliminary data.</text>
</comment>
<dbReference type="PRINTS" id="PR01183">
    <property type="entry name" value="RIBORDTASEM1"/>
</dbReference>
<dbReference type="AlphaFoldDB" id="A0A2N7W9T3"/>
<dbReference type="PANTHER" id="PTHR43371:SF1">
    <property type="entry name" value="RIBONUCLEOSIDE-DIPHOSPHATE REDUCTASE"/>
    <property type="match status" value="1"/>
</dbReference>
<dbReference type="GO" id="GO:0009263">
    <property type="term" value="P:deoxyribonucleotide biosynthetic process"/>
    <property type="evidence" value="ECO:0007669"/>
    <property type="project" value="UniProtKB-KW"/>
</dbReference>
<dbReference type="GO" id="GO:0004748">
    <property type="term" value="F:ribonucleoside-diphosphate reductase activity, thioredoxin disulfide as acceptor"/>
    <property type="evidence" value="ECO:0007669"/>
    <property type="project" value="UniProtKB-EC"/>
</dbReference>
<keyword evidence="9 11" id="KW-0170">Cobalt</keyword>
<dbReference type="Pfam" id="PF00317">
    <property type="entry name" value="Ribonuc_red_lgN"/>
    <property type="match status" value="1"/>
</dbReference>
<evidence type="ECO:0000256" key="11">
    <source>
        <dbReference type="RuleBase" id="RU364064"/>
    </source>
</evidence>
<organism evidence="14 15">
    <name type="scientific">Trinickia soli</name>
    <dbReference type="NCBI Taxonomy" id="380675"/>
    <lineage>
        <taxon>Bacteria</taxon>
        <taxon>Pseudomonadati</taxon>
        <taxon>Pseudomonadota</taxon>
        <taxon>Betaproteobacteria</taxon>
        <taxon>Burkholderiales</taxon>
        <taxon>Burkholderiaceae</taxon>
        <taxon>Trinickia</taxon>
    </lineage>
</organism>
<evidence type="ECO:0000259" key="13">
    <source>
        <dbReference type="Pfam" id="PF02867"/>
    </source>
</evidence>
<dbReference type="CDD" id="cd02888">
    <property type="entry name" value="RNR_II_dimer"/>
    <property type="match status" value="1"/>
</dbReference>
<evidence type="ECO:0000256" key="7">
    <source>
        <dbReference type="ARBA" id="ARBA00023116"/>
    </source>
</evidence>
<dbReference type="InterPro" id="IPR000788">
    <property type="entry name" value="RNR_lg_C"/>
</dbReference>
<evidence type="ECO:0000259" key="12">
    <source>
        <dbReference type="Pfam" id="PF00317"/>
    </source>
</evidence>
<sequence>MVKLESDALPPISDLVLADRYLAAGETTRNQVFERVASALAAIEPPARRGKVARQFYANMLRGTIGAGRIMANAGTGRNATMINCFVHPIGSPSTGVAAPSQADIERALEAARVTLAMGGGVGYDFSPIAPAESWVEDPSNRTRDVCRWIDRFDDACVALSRQGTRRGAQMAVLRCDHPDLPAFVEAKRGRRRWTTFNTSVAVTDAFMRAVEDDGLWLLRHRAMPAAACLAAGAHRLDDGTWCYAALPARQLWCRIVECACDSAEPGLLFIDEINRSNDLASIETICATNPCGEQPLPPWGSCVLGPIDLSRLVRHPFGVGGSPRFDFVKLGHCVRIQVRLLDNVLETTRWPLAEHEREARQKRRIGVGVTGLADMLAMMRLAYSDDGARHLAAAIARSMRDHAFAASAALARERGAYPAFNLDRCFAPGAFAARLPETVRDAIAAQGLRNSHLLSFAPTGSVSLAFAGNCSSGVEPAFDWVYRRTARIGKNPPLVYRLENRAYRLFRELHGANAPLPAYFVRANEVAPADHIGMLSVMQPFVDAAISKTIIVSSRTAAGEIDALFFRAWRARLKGITVFRPDEALDTVLLAKADKQPEGGVRCFGC</sequence>
<dbReference type="EC" id="1.17.4.1" evidence="11"/>
<keyword evidence="15" id="KW-1185">Reference proteome</keyword>
<evidence type="ECO:0000256" key="4">
    <source>
        <dbReference type="ARBA" id="ARBA00022634"/>
    </source>
</evidence>
<dbReference type="Gene3D" id="3.20.70.20">
    <property type="match status" value="1"/>
</dbReference>
<gene>
    <name evidence="14" type="ORF">C0Z19_08005</name>
</gene>
<feature type="domain" description="Ribonucleotide reductase large subunit N-terminal" evidence="12">
    <location>
        <begin position="15"/>
        <end position="78"/>
    </location>
</feature>
<dbReference type="InterPro" id="IPR050862">
    <property type="entry name" value="RdRp_reductase_class-2"/>
</dbReference>
<dbReference type="GO" id="GO:0031419">
    <property type="term" value="F:cobalamin binding"/>
    <property type="evidence" value="ECO:0007669"/>
    <property type="project" value="UniProtKB-KW"/>
</dbReference>
<evidence type="ECO:0000313" key="15">
    <source>
        <dbReference type="Proteomes" id="UP000235347"/>
    </source>
</evidence>
<keyword evidence="3 11" id="KW-0846">Cobalamin</keyword>
<evidence type="ECO:0000256" key="10">
    <source>
        <dbReference type="ARBA" id="ARBA00047754"/>
    </source>
</evidence>
<dbReference type="SUPFAM" id="SSF51998">
    <property type="entry name" value="PFL-like glycyl radical enzymes"/>
    <property type="match status" value="1"/>
</dbReference>
<evidence type="ECO:0000256" key="6">
    <source>
        <dbReference type="ARBA" id="ARBA00023002"/>
    </source>
</evidence>
<protein>
    <recommendedName>
        <fullName evidence="11">Vitamin B12-dependent ribonucleotide reductase</fullName>
        <ecNumber evidence="11">1.17.4.1</ecNumber>
    </recommendedName>
</protein>
<reference evidence="14 15" key="1">
    <citation type="submission" date="2018-01" db="EMBL/GenBank/DDBJ databases">
        <title>Whole genome analyses suggest that Burkholderia sensu lato contains two further novel genera in the rhizoxinica-symbiotica group Mycetohabitans gen. nov., and Trinickia gen. nov.: implications for the evolution of diazotrophy and nodulation in the Burkholderiaceae.</title>
        <authorList>
            <person name="Estrada-de los Santos P."/>
            <person name="Palmer M."/>
            <person name="Chavez-Ramirez B."/>
            <person name="Beukes C."/>
            <person name="Steenkamp E.T."/>
            <person name="Hirsch A.M."/>
            <person name="Manyaka P."/>
            <person name="Maluk M."/>
            <person name="Lafos M."/>
            <person name="Crook M."/>
            <person name="Gross E."/>
            <person name="Simon M.F."/>
            <person name="Bueno dos Reis Junior F."/>
            <person name="Poole P.S."/>
            <person name="Venter S.N."/>
            <person name="James E.K."/>
        </authorList>
    </citation>
    <scope>NUCLEOTIDE SEQUENCE [LARGE SCALE GENOMIC DNA]</scope>
    <source>
        <strain evidence="14 15">GP25-8</strain>
    </source>
</reference>
<feature type="domain" description="Ribonucleotide reductase large subunit C-terminal" evidence="13">
    <location>
        <begin position="103"/>
        <end position="579"/>
    </location>
</feature>
<keyword evidence="6 11" id="KW-0560">Oxidoreductase</keyword>
<dbReference type="Pfam" id="PF02867">
    <property type="entry name" value="Ribonuc_red_lgC"/>
    <property type="match status" value="1"/>
</dbReference>
<evidence type="ECO:0000256" key="2">
    <source>
        <dbReference type="ARBA" id="ARBA00007405"/>
    </source>
</evidence>
<dbReference type="NCBIfam" id="NF005401">
    <property type="entry name" value="PRK06948.1"/>
    <property type="match status" value="1"/>
</dbReference>
<dbReference type="PANTHER" id="PTHR43371">
    <property type="entry name" value="VITAMIN B12-DEPENDENT RIBONUCLEOTIDE REDUCTASE"/>
    <property type="match status" value="1"/>
</dbReference>
<evidence type="ECO:0000313" key="14">
    <source>
        <dbReference type="EMBL" id="PMS26163.1"/>
    </source>
</evidence>
<evidence type="ECO:0000256" key="1">
    <source>
        <dbReference type="ARBA" id="ARBA00001922"/>
    </source>
</evidence>
<accession>A0A2N7W9T3</accession>
<keyword evidence="4 11" id="KW-0237">DNA synthesis</keyword>
<dbReference type="InterPro" id="IPR013344">
    <property type="entry name" value="RNR_NrdJ/NrdZ"/>
</dbReference>
<name>A0A2N7W9T3_9BURK</name>
<proteinExistence type="inferred from homology"/>
<evidence type="ECO:0000256" key="3">
    <source>
        <dbReference type="ARBA" id="ARBA00022628"/>
    </source>
</evidence>
<evidence type="ECO:0000256" key="9">
    <source>
        <dbReference type="ARBA" id="ARBA00023285"/>
    </source>
</evidence>
<dbReference type="Proteomes" id="UP000235347">
    <property type="component" value="Unassembled WGS sequence"/>
</dbReference>
<comment type="function">
    <text evidence="11">Catalyzes the reduction of ribonucleotides to deoxyribonucleotides. May function to provide a pool of deoxyribonucleotide precursors for DNA repair during oxygen limitation and/or for immediate growth after restoration of oxygen.</text>
</comment>
<dbReference type="GO" id="GO:0071897">
    <property type="term" value="P:DNA biosynthetic process"/>
    <property type="evidence" value="ECO:0007669"/>
    <property type="project" value="UniProtKB-KW"/>
</dbReference>
<dbReference type="GO" id="GO:0005524">
    <property type="term" value="F:ATP binding"/>
    <property type="evidence" value="ECO:0007669"/>
    <property type="project" value="InterPro"/>
</dbReference>
<comment type="catalytic activity">
    <reaction evidence="10 11">
        <text>a 2'-deoxyribonucleoside 5'-diphosphate + [thioredoxin]-disulfide + H2O = a ribonucleoside 5'-diphosphate + [thioredoxin]-dithiol</text>
        <dbReference type="Rhea" id="RHEA:23252"/>
        <dbReference type="Rhea" id="RHEA-COMP:10698"/>
        <dbReference type="Rhea" id="RHEA-COMP:10700"/>
        <dbReference type="ChEBI" id="CHEBI:15377"/>
        <dbReference type="ChEBI" id="CHEBI:29950"/>
        <dbReference type="ChEBI" id="CHEBI:50058"/>
        <dbReference type="ChEBI" id="CHEBI:57930"/>
        <dbReference type="ChEBI" id="CHEBI:73316"/>
        <dbReference type="EC" id="1.17.4.1"/>
    </reaction>
</comment>
<keyword evidence="7" id="KW-0215">Deoxyribonucleotide synthesis</keyword>